<evidence type="ECO:0000256" key="1">
    <source>
        <dbReference type="ARBA" id="ARBA00005130"/>
    </source>
</evidence>
<dbReference type="InterPro" id="IPR036264">
    <property type="entry name" value="Bact_exopeptidase_dim_dom"/>
</dbReference>
<dbReference type="GO" id="GO:0050897">
    <property type="term" value="F:cobalt ion binding"/>
    <property type="evidence" value="ECO:0007669"/>
    <property type="project" value="UniProtKB-UniRule"/>
</dbReference>
<dbReference type="InterPro" id="IPR050072">
    <property type="entry name" value="Peptidase_M20A"/>
</dbReference>
<dbReference type="NCBIfam" id="NF009557">
    <property type="entry name" value="PRK13009.1"/>
    <property type="match status" value="1"/>
</dbReference>
<dbReference type="GO" id="GO:0019877">
    <property type="term" value="P:diaminopimelate biosynthetic process"/>
    <property type="evidence" value="ECO:0007669"/>
    <property type="project" value="UniProtKB-UniRule"/>
</dbReference>
<keyword evidence="6 15" id="KW-0028">Amino-acid biosynthesis</keyword>
<dbReference type="Gene3D" id="3.40.630.10">
    <property type="entry name" value="Zn peptidases"/>
    <property type="match status" value="2"/>
</dbReference>
<reference evidence="17 18" key="1">
    <citation type="submission" date="2019-06" db="EMBL/GenBank/DDBJ databases">
        <title>Paenimaribius caenipelagi gen. nov., sp. nov., isolated from a tidal flat.</title>
        <authorList>
            <person name="Yoon J.-H."/>
        </authorList>
    </citation>
    <scope>NUCLEOTIDE SEQUENCE [LARGE SCALE GENOMIC DNA]</scope>
    <source>
        <strain evidence="17 18">JBTF-M29</strain>
    </source>
</reference>
<dbReference type="PROSITE" id="PS00758">
    <property type="entry name" value="ARGE_DAPE_CPG2_1"/>
    <property type="match status" value="1"/>
</dbReference>
<evidence type="ECO:0000256" key="12">
    <source>
        <dbReference type="ARBA" id="ARBA00023285"/>
    </source>
</evidence>
<evidence type="ECO:0000256" key="4">
    <source>
        <dbReference type="ARBA" id="ARBA00011921"/>
    </source>
</evidence>
<feature type="binding site" evidence="15">
    <location>
        <position position="160"/>
    </location>
    <ligand>
        <name>Zn(2+)</name>
        <dbReference type="ChEBI" id="CHEBI:29105"/>
        <label>1</label>
    </ligand>
</feature>
<feature type="binding site" evidence="15">
    <location>
        <position position="100"/>
    </location>
    <ligand>
        <name>Zn(2+)</name>
        <dbReference type="ChEBI" id="CHEBI:29105"/>
        <label>2</label>
    </ligand>
</feature>
<dbReference type="InterPro" id="IPR001261">
    <property type="entry name" value="ArgE/DapE_CS"/>
</dbReference>
<comment type="subunit">
    <text evidence="3 15">Homodimer.</text>
</comment>
<dbReference type="Pfam" id="PF07687">
    <property type="entry name" value="M20_dimer"/>
    <property type="match status" value="1"/>
</dbReference>
<dbReference type="EMBL" id="VFSV01000014">
    <property type="protein sequence ID" value="TRD20624.1"/>
    <property type="molecule type" value="Genomic_DNA"/>
</dbReference>
<dbReference type="UniPathway" id="UPA00034">
    <property type="reaction ID" value="UER00021"/>
</dbReference>
<keyword evidence="11 15" id="KW-0457">Lysine biosynthesis</keyword>
<feature type="binding site" evidence="15">
    <location>
        <position position="132"/>
    </location>
    <ligand>
        <name>Zn(2+)</name>
        <dbReference type="ChEBI" id="CHEBI:29105"/>
        <label>2</label>
    </ligand>
</feature>
<dbReference type="SUPFAM" id="SSF55031">
    <property type="entry name" value="Bacterial exopeptidase dimerisation domain"/>
    <property type="match status" value="1"/>
</dbReference>
<comment type="cofactor">
    <cofactor evidence="15">
        <name>Zn(2+)</name>
        <dbReference type="ChEBI" id="CHEBI:29105"/>
    </cofactor>
    <cofactor evidence="15">
        <name>Co(2+)</name>
        <dbReference type="ChEBI" id="CHEBI:48828"/>
    </cofactor>
    <text evidence="15">Binds 2 Zn(2+) or Co(2+) ions per subunit.</text>
</comment>
<dbReference type="HAMAP" id="MF_01690">
    <property type="entry name" value="DapE"/>
    <property type="match status" value="1"/>
</dbReference>
<evidence type="ECO:0000256" key="9">
    <source>
        <dbReference type="ARBA" id="ARBA00022833"/>
    </source>
</evidence>
<gene>
    <name evidence="15 17" type="primary">dapE</name>
    <name evidence="17" type="ORF">FEV53_10015</name>
</gene>
<keyword evidence="12 15" id="KW-0170">Cobalt</keyword>
<comment type="pathway">
    <text evidence="1 15">Amino-acid biosynthesis; L-lysine biosynthesis via DAP pathway; LL-2,6-diaminopimelate from (S)-tetrahydrodipicolinate (succinylase route): step 3/3.</text>
</comment>
<organism evidence="17 18">
    <name type="scientific">Palleronia caenipelagi</name>
    <dbReference type="NCBI Taxonomy" id="2489174"/>
    <lineage>
        <taxon>Bacteria</taxon>
        <taxon>Pseudomonadati</taxon>
        <taxon>Pseudomonadota</taxon>
        <taxon>Alphaproteobacteria</taxon>
        <taxon>Rhodobacterales</taxon>
        <taxon>Roseobacteraceae</taxon>
        <taxon>Palleronia</taxon>
    </lineage>
</organism>
<keyword evidence="18" id="KW-1185">Reference proteome</keyword>
<dbReference type="Pfam" id="PF01546">
    <property type="entry name" value="Peptidase_M20"/>
    <property type="match status" value="1"/>
</dbReference>
<keyword evidence="8 15" id="KW-0378">Hydrolase</keyword>
<evidence type="ECO:0000256" key="11">
    <source>
        <dbReference type="ARBA" id="ARBA00023154"/>
    </source>
</evidence>
<evidence type="ECO:0000256" key="2">
    <source>
        <dbReference type="ARBA" id="ARBA00006746"/>
    </source>
</evidence>
<dbReference type="CDD" id="cd03891">
    <property type="entry name" value="M20_DapE_proteobac"/>
    <property type="match status" value="1"/>
</dbReference>
<feature type="active site" description="Proton acceptor" evidence="15">
    <location>
        <position position="131"/>
    </location>
</feature>
<evidence type="ECO:0000256" key="3">
    <source>
        <dbReference type="ARBA" id="ARBA00011738"/>
    </source>
</evidence>
<evidence type="ECO:0000256" key="8">
    <source>
        <dbReference type="ARBA" id="ARBA00022801"/>
    </source>
</evidence>
<feature type="binding site" evidence="15">
    <location>
        <position position="67"/>
    </location>
    <ligand>
        <name>Zn(2+)</name>
        <dbReference type="ChEBI" id="CHEBI:29105"/>
        <label>1</label>
    </ligand>
</feature>
<evidence type="ECO:0000259" key="16">
    <source>
        <dbReference type="Pfam" id="PF07687"/>
    </source>
</evidence>
<comment type="similarity">
    <text evidence="2 15">Belongs to the peptidase M20A family. DapE subfamily.</text>
</comment>
<evidence type="ECO:0000256" key="13">
    <source>
        <dbReference type="ARBA" id="ARBA00031891"/>
    </source>
</evidence>
<dbReference type="PROSITE" id="PS00759">
    <property type="entry name" value="ARGE_DAPE_CPG2_2"/>
    <property type="match status" value="1"/>
</dbReference>
<comment type="catalytic activity">
    <reaction evidence="14 15">
        <text>N-succinyl-(2S,6S)-2,6-diaminopimelate + H2O = (2S,6S)-2,6-diaminopimelate + succinate</text>
        <dbReference type="Rhea" id="RHEA:22608"/>
        <dbReference type="ChEBI" id="CHEBI:15377"/>
        <dbReference type="ChEBI" id="CHEBI:30031"/>
        <dbReference type="ChEBI" id="CHEBI:57609"/>
        <dbReference type="ChEBI" id="CHEBI:58087"/>
        <dbReference type="EC" id="3.5.1.18"/>
    </reaction>
</comment>
<dbReference type="GO" id="GO:0006526">
    <property type="term" value="P:L-arginine biosynthetic process"/>
    <property type="evidence" value="ECO:0007669"/>
    <property type="project" value="TreeGrafter"/>
</dbReference>
<dbReference type="InterPro" id="IPR005941">
    <property type="entry name" value="DapE_proteobac"/>
</dbReference>
<name>A0A547Q2K7_9RHOB</name>
<dbReference type="GO" id="GO:0009014">
    <property type="term" value="F:succinyl-diaminopimelate desuccinylase activity"/>
    <property type="evidence" value="ECO:0007669"/>
    <property type="project" value="UniProtKB-UniRule"/>
</dbReference>
<keyword evidence="10 15" id="KW-0220">Diaminopimelate biosynthesis</keyword>
<keyword evidence="7 15" id="KW-0479">Metal-binding</keyword>
<evidence type="ECO:0000256" key="7">
    <source>
        <dbReference type="ARBA" id="ARBA00022723"/>
    </source>
</evidence>
<evidence type="ECO:0000256" key="10">
    <source>
        <dbReference type="ARBA" id="ARBA00022915"/>
    </source>
</evidence>
<proteinExistence type="inferred from homology"/>
<evidence type="ECO:0000256" key="6">
    <source>
        <dbReference type="ARBA" id="ARBA00022605"/>
    </source>
</evidence>
<dbReference type="RefSeq" id="WP_142834679.1">
    <property type="nucleotide sequence ID" value="NZ_VFSV01000014.1"/>
</dbReference>
<feature type="binding site" evidence="15">
    <location>
        <position position="100"/>
    </location>
    <ligand>
        <name>Zn(2+)</name>
        <dbReference type="ChEBI" id="CHEBI:29105"/>
        <label>1</label>
    </ligand>
</feature>
<evidence type="ECO:0000256" key="5">
    <source>
        <dbReference type="ARBA" id="ARBA00022391"/>
    </source>
</evidence>
<dbReference type="PANTHER" id="PTHR43808:SF31">
    <property type="entry name" value="N-ACETYL-L-CITRULLINE DEACETYLASE"/>
    <property type="match status" value="1"/>
</dbReference>
<dbReference type="PANTHER" id="PTHR43808">
    <property type="entry name" value="ACETYLORNITHINE DEACETYLASE"/>
    <property type="match status" value="1"/>
</dbReference>
<comment type="caution">
    <text evidence="17">The sequence shown here is derived from an EMBL/GenBank/DDBJ whole genome shotgun (WGS) entry which is preliminary data.</text>
</comment>
<evidence type="ECO:0000256" key="14">
    <source>
        <dbReference type="ARBA" id="ARBA00051301"/>
    </source>
</evidence>
<dbReference type="SUPFAM" id="SSF53187">
    <property type="entry name" value="Zn-dependent exopeptidases"/>
    <property type="match status" value="1"/>
</dbReference>
<dbReference type="OrthoDB" id="9809784at2"/>
<feature type="binding site" evidence="15">
    <location>
        <position position="349"/>
    </location>
    <ligand>
        <name>Zn(2+)</name>
        <dbReference type="ChEBI" id="CHEBI:29105"/>
        <label>2</label>
    </ligand>
</feature>
<evidence type="ECO:0000256" key="15">
    <source>
        <dbReference type="HAMAP-Rule" id="MF_01690"/>
    </source>
</evidence>
<evidence type="ECO:0000313" key="17">
    <source>
        <dbReference type="EMBL" id="TRD20624.1"/>
    </source>
</evidence>
<keyword evidence="9 15" id="KW-0862">Zinc</keyword>
<dbReference type="NCBIfam" id="TIGR01246">
    <property type="entry name" value="dapE_proteo"/>
    <property type="match status" value="1"/>
</dbReference>
<comment type="function">
    <text evidence="15">Catalyzes the hydrolysis of N-succinyl-L,L-diaminopimelic acid (SDAP), forming succinate and LL-2,6-diaminopimelate (DAP), an intermediate involved in the bacterial biosynthesis of lysine and meso-diaminopimelic acid, an essential component of bacterial cell walls.</text>
</comment>
<dbReference type="InterPro" id="IPR011650">
    <property type="entry name" value="Peptidase_M20_dimer"/>
</dbReference>
<dbReference type="GO" id="GO:0009089">
    <property type="term" value="P:lysine biosynthetic process via diaminopimelate"/>
    <property type="evidence" value="ECO:0007669"/>
    <property type="project" value="UniProtKB-UniRule"/>
</dbReference>
<dbReference type="Proteomes" id="UP000318590">
    <property type="component" value="Unassembled WGS sequence"/>
</dbReference>
<dbReference type="InterPro" id="IPR002933">
    <property type="entry name" value="Peptidase_M20"/>
</dbReference>
<accession>A0A547Q2K7</accession>
<dbReference type="EC" id="3.5.1.18" evidence="4 15"/>
<dbReference type="GO" id="GO:0008777">
    <property type="term" value="F:acetylornithine deacetylase activity"/>
    <property type="evidence" value="ECO:0007669"/>
    <property type="project" value="TreeGrafter"/>
</dbReference>
<dbReference type="AlphaFoldDB" id="A0A547Q2K7"/>
<dbReference type="GO" id="GO:0008270">
    <property type="term" value="F:zinc ion binding"/>
    <property type="evidence" value="ECO:0007669"/>
    <property type="project" value="UniProtKB-UniRule"/>
</dbReference>
<protein>
    <recommendedName>
        <fullName evidence="5 15">Succinyl-diaminopimelate desuccinylase</fullName>
        <shortName evidence="15">SDAP desuccinylase</shortName>
        <ecNumber evidence="4 15">3.5.1.18</ecNumber>
    </recommendedName>
    <alternativeName>
        <fullName evidence="13 15">N-succinyl-LL-2,6-diaminoheptanedioate amidohydrolase</fullName>
    </alternativeName>
</protein>
<feature type="active site" evidence="15">
    <location>
        <position position="69"/>
    </location>
</feature>
<sequence length="376" mass="39707">MTPDPVELTRALIRDASVTPDSAGAIQLVADLLSEAGFTVTRTDRNGIPNLYARFGTEGPVLGFNGHVDVVPVGDAADWTDPPFAAEIRDGTLYGRGACDMKSGVAAWIAAAITAAPDCPGSLVLTITGDEEGDGVDGTAAILDWMDQAGERMDACIVGEPTCPQTMGEMIKIGRRGSMTSWITARGKQGHSAYPHRARNPIHAMVDFLARLTAAPLDEGTDHFDASTLQITGFDTGNGANNVIPAACTAMANIRFNDAHSSASLTEWLTAHAQAVEDATGVTIEQRIAVSGESFVTPPGPLTQIVSDAVEAETGQRPELSTSGGTSDARFVKDHCPVIEVGLVGQSMHQVDEHVEVAHIQQLTAIYSRIIREFFA</sequence>
<evidence type="ECO:0000313" key="18">
    <source>
        <dbReference type="Proteomes" id="UP000318590"/>
    </source>
</evidence>
<feature type="domain" description="Peptidase M20 dimerisation" evidence="16">
    <location>
        <begin position="173"/>
        <end position="275"/>
    </location>
</feature>